<evidence type="ECO:0000259" key="2">
    <source>
        <dbReference type="PROSITE" id="PS50006"/>
    </source>
</evidence>
<dbReference type="InterPro" id="IPR008984">
    <property type="entry name" value="SMAD_FHA_dom_sf"/>
</dbReference>
<dbReference type="CDD" id="cd00060">
    <property type="entry name" value="FHA"/>
    <property type="match status" value="1"/>
</dbReference>
<comment type="caution">
    <text evidence="3">The sequence shown here is derived from an EMBL/GenBank/DDBJ whole genome shotgun (WGS) entry which is preliminary data.</text>
</comment>
<dbReference type="Proteomes" id="UP001169027">
    <property type="component" value="Unassembled WGS sequence"/>
</dbReference>
<keyword evidence="4" id="KW-1185">Reference proteome</keyword>
<protein>
    <submittedName>
        <fullName evidence="3">FHA domain-containing protein</fullName>
    </submittedName>
</protein>
<organism evidence="3 4">
    <name type="scientific">Variovorax ginsengisoli</name>
    <dbReference type="NCBI Taxonomy" id="363844"/>
    <lineage>
        <taxon>Bacteria</taxon>
        <taxon>Pseudomonadati</taxon>
        <taxon>Pseudomonadota</taxon>
        <taxon>Betaproteobacteria</taxon>
        <taxon>Burkholderiales</taxon>
        <taxon>Comamonadaceae</taxon>
        <taxon>Variovorax</taxon>
    </lineage>
</organism>
<feature type="region of interest" description="Disordered" evidence="1">
    <location>
        <begin position="1"/>
        <end position="23"/>
    </location>
</feature>
<feature type="region of interest" description="Disordered" evidence="1">
    <location>
        <begin position="115"/>
        <end position="135"/>
    </location>
</feature>
<dbReference type="SUPFAM" id="SSF49879">
    <property type="entry name" value="SMAD/FHA domain"/>
    <property type="match status" value="1"/>
</dbReference>
<evidence type="ECO:0000313" key="3">
    <source>
        <dbReference type="EMBL" id="MDO1532576.1"/>
    </source>
</evidence>
<dbReference type="EMBL" id="JAUKVY010000005">
    <property type="protein sequence ID" value="MDO1532576.1"/>
    <property type="molecule type" value="Genomic_DNA"/>
</dbReference>
<dbReference type="SMART" id="SM00240">
    <property type="entry name" value="FHA"/>
    <property type="match status" value="1"/>
</dbReference>
<dbReference type="PANTHER" id="PTHR23308">
    <property type="entry name" value="NUCLEAR INHIBITOR OF PROTEIN PHOSPHATASE-1"/>
    <property type="match status" value="1"/>
</dbReference>
<evidence type="ECO:0000256" key="1">
    <source>
        <dbReference type="SAM" id="MobiDB-lite"/>
    </source>
</evidence>
<proteinExistence type="predicted"/>
<evidence type="ECO:0000313" key="4">
    <source>
        <dbReference type="Proteomes" id="UP001169027"/>
    </source>
</evidence>
<name>A0ABT8S0X1_9BURK</name>
<reference evidence="3" key="1">
    <citation type="submission" date="2023-06" db="EMBL/GenBank/DDBJ databases">
        <authorList>
            <person name="Jiang Y."/>
            <person name="Liu Q."/>
        </authorList>
    </citation>
    <scope>NUCLEOTIDE SEQUENCE</scope>
    <source>
        <strain evidence="3">CGMCC 1.12090</strain>
    </source>
</reference>
<accession>A0ABT8S0X1</accession>
<dbReference type="Gene3D" id="2.60.200.20">
    <property type="match status" value="1"/>
</dbReference>
<dbReference type="Pfam" id="PF00498">
    <property type="entry name" value="FHA"/>
    <property type="match status" value="1"/>
</dbReference>
<gene>
    <name evidence="3" type="ORF">Q2T77_09780</name>
</gene>
<dbReference type="InterPro" id="IPR000253">
    <property type="entry name" value="FHA_dom"/>
</dbReference>
<feature type="domain" description="FHA" evidence="2">
    <location>
        <begin position="18"/>
        <end position="67"/>
    </location>
</feature>
<dbReference type="PROSITE" id="PS50006">
    <property type="entry name" value="FHA_DOMAIN"/>
    <property type="match status" value="1"/>
</dbReference>
<sequence length="135" mass="14406">MTTASGETLQVPLKPHDNKVGRGTTNDVIVDSSQASRDHAVIDVEHAFVTITDLGSRNGTFVNDVQIQSQVLADGDLIRLGSYAIKFIAADQEFSQVEAQRMMTMHELLVNIDTERAGPEAATGPGVPGSTRGSI</sequence>
<dbReference type="InterPro" id="IPR050923">
    <property type="entry name" value="Cell_Proc_Reg/RNA_Proc"/>
</dbReference>